<reference evidence="1" key="1">
    <citation type="submission" date="2022-10" db="EMBL/GenBank/DDBJ databases">
        <title>The complete genomes of actinobacterial strains from the NBC collection.</title>
        <authorList>
            <person name="Joergensen T.S."/>
            <person name="Alvarez Arevalo M."/>
            <person name="Sterndorff E.B."/>
            <person name="Faurdal D."/>
            <person name="Vuksanovic O."/>
            <person name="Mourched A.-S."/>
            <person name="Charusanti P."/>
            <person name="Shaw S."/>
            <person name="Blin K."/>
            <person name="Weber T."/>
        </authorList>
    </citation>
    <scope>NUCLEOTIDE SEQUENCE</scope>
    <source>
        <strain evidence="1">NBC_01436</strain>
    </source>
</reference>
<proteinExistence type="predicted"/>
<gene>
    <name evidence="1" type="ORF">OG367_11575</name>
</gene>
<dbReference type="EMBL" id="CP109491">
    <property type="protein sequence ID" value="WUX36832.1"/>
    <property type="molecule type" value="Genomic_DNA"/>
</dbReference>
<dbReference type="Proteomes" id="UP001431926">
    <property type="component" value="Chromosome"/>
</dbReference>
<name>A0ABZ1ZGY4_STRAQ</name>
<accession>A0ABZ1ZGY4</accession>
<organism evidence="1 2">
    <name type="scientific">Streptomyces anulatus</name>
    <name type="common">Streptomyces chrysomallus</name>
    <dbReference type="NCBI Taxonomy" id="1892"/>
    <lineage>
        <taxon>Bacteria</taxon>
        <taxon>Bacillati</taxon>
        <taxon>Actinomycetota</taxon>
        <taxon>Actinomycetes</taxon>
        <taxon>Kitasatosporales</taxon>
        <taxon>Streptomycetaceae</taxon>
        <taxon>Streptomyces</taxon>
    </lineage>
</organism>
<sequence length="86" mass="10084">MNGTSDVPDRPRRQCPGCMRTLVVDEQNFHKDSLCADGFTRRCSDCRNEAERIRYSLEAPQRARAKRERRAERRAYFESIGRYEAA</sequence>
<dbReference type="RefSeq" id="WP_329355731.1">
    <property type="nucleotide sequence ID" value="NZ_CP109490.1"/>
</dbReference>
<evidence type="ECO:0000313" key="2">
    <source>
        <dbReference type="Proteomes" id="UP001431926"/>
    </source>
</evidence>
<keyword evidence="2" id="KW-1185">Reference proteome</keyword>
<evidence type="ECO:0000313" key="1">
    <source>
        <dbReference type="EMBL" id="WUX36832.1"/>
    </source>
</evidence>
<protein>
    <submittedName>
        <fullName evidence="1">Uncharacterized protein</fullName>
    </submittedName>
</protein>